<evidence type="ECO:0000256" key="8">
    <source>
        <dbReference type="ARBA" id="ARBA00022989"/>
    </source>
</evidence>
<dbReference type="CDD" id="cd17546">
    <property type="entry name" value="REC_hyHK_CKI1_RcsC-like"/>
    <property type="match status" value="1"/>
</dbReference>
<evidence type="ECO:0000259" key="12">
    <source>
        <dbReference type="PROSITE" id="PS50109"/>
    </source>
</evidence>
<evidence type="ECO:0000256" key="10">
    <source>
        <dbReference type="ARBA" id="ARBA00023136"/>
    </source>
</evidence>
<dbReference type="EMBL" id="UOEE01000305">
    <property type="protein sequence ID" value="VAW00900.1"/>
    <property type="molecule type" value="Genomic_DNA"/>
</dbReference>
<evidence type="ECO:0000256" key="7">
    <source>
        <dbReference type="ARBA" id="ARBA00022840"/>
    </source>
</evidence>
<evidence type="ECO:0000256" key="2">
    <source>
        <dbReference type="ARBA" id="ARBA00022553"/>
    </source>
</evidence>
<dbReference type="Gene3D" id="3.30.565.10">
    <property type="entry name" value="Histidine kinase-like ATPase, C-terminal domain"/>
    <property type="match status" value="1"/>
</dbReference>
<dbReference type="PANTHER" id="PTHR45339:SF1">
    <property type="entry name" value="HYBRID SIGNAL TRANSDUCTION HISTIDINE KINASE J"/>
    <property type="match status" value="1"/>
</dbReference>
<dbReference type="InterPro" id="IPR003661">
    <property type="entry name" value="HisK_dim/P_dom"/>
</dbReference>
<evidence type="ECO:0000256" key="3">
    <source>
        <dbReference type="ARBA" id="ARBA00022679"/>
    </source>
</evidence>
<keyword evidence="10 11" id="KW-0472">Membrane</keyword>
<dbReference type="SMART" id="SM00448">
    <property type="entry name" value="REC"/>
    <property type="match status" value="1"/>
</dbReference>
<organism evidence="14">
    <name type="scientific">hydrothermal vent metagenome</name>
    <dbReference type="NCBI Taxonomy" id="652676"/>
    <lineage>
        <taxon>unclassified sequences</taxon>
        <taxon>metagenomes</taxon>
        <taxon>ecological metagenomes</taxon>
    </lineage>
</organism>
<dbReference type="PRINTS" id="PR00344">
    <property type="entry name" value="BCTRLSENSOR"/>
</dbReference>
<dbReference type="Pfam" id="PF00072">
    <property type="entry name" value="Response_reg"/>
    <property type="match status" value="1"/>
</dbReference>
<dbReference type="CDD" id="cd00082">
    <property type="entry name" value="HisKA"/>
    <property type="match status" value="1"/>
</dbReference>
<dbReference type="SMART" id="SM00387">
    <property type="entry name" value="HATPase_c"/>
    <property type="match status" value="1"/>
</dbReference>
<dbReference type="InterPro" id="IPR003594">
    <property type="entry name" value="HATPase_dom"/>
</dbReference>
<dbReference type="PROSITE" id="PS50109">
    <property type="entry name" value="HIS_KIN"/>
    <property type="match status" value="1"/>
</dbReference>
<dbReference type="InterPro" id="IPR004358">
    <property type="entry name" value="Sig_transdc_His_kin-like_C"/>
</dbReference>
<dbReference type="PROSITE" id="PS50110">
    <property type="entry name" value="RESPONSE_REGULATORY"/>
    <property type="match status" value="1"/>
</dbReference>
<evidence type="ECO:0000313" key="14">
    <source>
        <dbReference type="EMBL" id="VAW00900.1"/>
    </source>
</evidence>
<keyword evidence="6" id="KW-0418">Kinase</keyword>
<evidence type="ECO:0000256" key="9">
    <source>
        <dbReference type="ARBA" id="ARBA00023012"/>
    </source>
</evidence>
<dbReference type="Pfam" id="PF00512">
    <property type="entry name" value="HisKA"/>
    <property type="match status" value="1"/>
</dbReference>
<dbReference type="PANTHER" id="PTHR45339">
    <property type="entry name" value="HYBRID SIGNAL TRANSDUCTION HISTIDINE KINASE J"/>
    <property type="match status" value="1"/>
</dbReference>
<keyword evidence="7" id="KW-0067">ATP-binding</keyword>
<dbReference type="AlphaFoldDB" id="A0A3B0S9D5"/>
<evidence type="ECO:0000256" key="1">
    <source>
        <dbReference type="ARBA" id="ARBA00004370"/>
    </source>
</evidence>
<keyword evidence="2" id="KW-0597">Phosphoprotein</keyword>
<dbReference type="FunFam" id="3.30.565.10:FF:000010">
    <property type="entry name" value="Sensor histidine kinase RcsC"/>
    <property type="match status" value="1"/>
</dbReference>
<evidence type="ECO:0000256" key="4">
    <source>
        <dbReference type="ARBA" id="ARBA00022692"/>
    </source>
</evidence>
<feature type="domain" description="Histidine kinase" evidence="12">
    <location>
        <begin position="262"/>
        <end position="483"/>
    </location>
</feature>
<dbReference type="InterPro" id="IPR011006">
    <property type="entry name" value="CheY-like_superfamily"/>
</dbReference>
<reference evidence="14" key="1">
    <citation type="submission" date="2018-06" db="EMBL/GenBank/DDBJ databases">
        <authorList>
            <person name="Zhirakovskaya E."/>
        </authorList>
    </citation>
    <scope>NUCLEOTIDE SEQUENCE</scope>
</reference>
<evidence type="ECO:0000259" key="13">
    <source>
        <dbReference type="PROSITE" id="PS50110"/>
    </source>
</evidence>
<dbReference type="SUPFAM" id="SSF47384">
    <property type="entry name" value="Homodimeric domain of signal transducing histidine kinase"/>
    <property type="match status" value="1"/>
</dbReference>
<dbReference type="SUPFAM" id="SSF52172">
    <property type="entry name" value="CheY-like"/>
    <property type="match status" value="1"/>
</dbReference>
<dbReference type="Gene3D" id="1.10.287.130">
    <property type="match status" value="1"/>
</dbReference>
<dbReference type="CDD" id="cd16922">
    <property type="entry name" value="HATPase_EvgS-ArcB-TorS-like"/>
    <property type="match status" value="1"/>
</dbReference>
<dbReference type="GO" id="GO:0000155">
    <property type="term" value="F:phosphorelay sensor kinase activity"/>
    <property type="evidence" value="ECO:0007669"/>
    <property type="project" value="InterPro"/>
</dbReference>
<dbReference type="GO" id="GO:0005524">
    <property type="term" value="F:ATP binding"/>
    <property type="evidence" value="ECO:0007669"/>
    <property type="project" value="UniProtKB-KW"/>
</dbReference>
<name>A0A3B0S9D5_9ZZZZ</name>
<evidence type="ECO:0000256" key="6">
    <source>
        <dbReference type="ARBA" id="ARBA00022777"/>
    </source>
</evidence>
<accession>A0A3B0S9D5</accession>
<dbReference type="InterPro" id="IPR036890">
    <property type="entry name" value="HATPase_C_sf"/>
</dbReference>
<keyword evidence="3" id="KW-0808">Transferase</keyword>
<protein>
    <recommendedName>
        <fullName evidence="15">Histidine kinase</fullName>
    </recommendedName>
</protein>
<feature type="domain" description="Response regulatory" evidence="13">
    <location>
        <begin position="508"/>
        <end position="627"/>
    </location>
</feature>
<dbReference type="InterPro" id="IPR001789">
    <property type="entry name" value="Sig_transdc_resp-reg_receiver"/>
</dbReference>
<evidence type="ECO:0000256" key="5">
    <source>
        <dbReference type="ARBA" id="ARBA00022741"/>
    </source>
</evidence>
<dbReference type="InterPro" id="IPR036097">
    <property type="entry name" value="HisK_dim/P_sf"/>
</dbReference>
<dbReference type="Pfam" id="PF02518">
    <property type="entry name" value="HATPase_c"/>
    <property type="match status" value="1"/>
</dbReference>
<gene>
    <name evidence="14" type="ORF">MNBD_ALPHA06-972</name>
</gene>
<sequence length="642" mass="70543">MSPIRLKELAIFKSRTSLVLLAVSLTVVMVAGLGLTLRNSAVQISAAAEQASDFAEVRGDLISTHRELSYVLSSAGESGDRRWESRYRTLAAQLHGQIQASQNLAFSEQAMLSATKAQIARDKMVVFEEKAFDMIRRGDKNGAASSISDPAFNLASSQFDREINAQLSLVRADLIAQRETALSTSNKAMAGAVIALLVLSLIWWTILRDAQKRGRALASAQAELLAYRDELEDRVRNRTRDLQVSKTKAEAASKAKSEFLAVMSHEIRTPLNGVMGMSTALAATELNSDQSDMLGTIQKSGQILLTILNDVLDLSKIEAGEIKIGKEAFAVRDVVEPVIDLYKATAQEKGLELVLECSVAEEYRFESDPARLRQIVSNFISNALKFTEKGKVTLSIDHQADADGDNYLVFNVIDTGIGIDESAQKTIFEKFTQIDGSLSRKFEGTGLGLAICSELVHHMGGEISLKSTEGEGSWFRFFVPVNRLQDEICETEQTQVNTAKIQKQQKIRILVAEDNKTNRMVIKAILAPLNAEIIFAEDGMQAVDIWQTSKFDLVLMDIQMPNMNGVDATKAIRELEQSQSRNKTPIVAVTANAMPHQRDEYLAAGMDDHVAKPIQPKQLYAAMKQAMAAANVNEQNGEQQTG</sequence>
<dbReference type="FunFam" id="1.10.287.130:FF:000004">
    <property type="entry name" value="Ethylene receptor 1"/>
    <property type="match status" value="1"/>
</dbReference>
<evidence type="ECO:0008006" key="15">
    <source>
        <dbReference type="Google" id="ProtNLM"/>
    </source>
</evidence>
<proteinExistence type="predicted"/>
<keyword evidence="4 11" id="KW-0812">Transmembrane</keyword>
<feature type="transmembrane region" description="Helical" evidence="11">
    <location>
        <begin position="188"/>
        <end position="207"/>
    </location>
</feature>
<dbReference type="InterPro" id="IPR005467">
    <property type="entry name" value="His_kinase_dom"/>
</dbReference>
<dbReference type="Gene3D" id="3.40.50.2300">
    <property type="match status" value="1"/>
</dbReference>
<dbReference type="GO" id="GO:0016020">
    <property type="term" value="C:membrane"/>
    <property type="evidence" value="ECO:0007669"/>
    <property type="project" value="UniProtKB-SubCell"/>
</dbReference>
<keyword evidence="5" id="KW-0547">Nucleotide-binding</keyword>
<keyword evidence="8 11" id="KW-1133">Transmembrane helix</keyword>
<comment type="subcellular location">
    <subcellularLocation>
        <location evidence="1">Membrane</location>
    </subcellularLocation>
</comment>
<keyword evidence="9" id="KW-0902">Two-component regulatory system</keyword>
<dbReference type="SUPFAM" id="SSF55874">
    <property type="entry name" value="ATPase domain of HSP90 chaperone/DNA topoisomerase II/histidine kinase"/>
    <property type="match status" value="1"/>
</dbReference>
<evidence type="ECO:0000256" key="11">
    <source>
        <dbReference type="SAM" id="Phobius"/>
    </source>
</evidence>
<dbReference type="SMART" id="SM00388">
    <property type="entry name" value="HisKA"/>
    <property type="match status" value="1"/>
</dbReference>